<evidence type="ECO:0000256" key="4">
    <source>
        <dbReference type="ARBA" id="ARBA00022574"/>
    </source>
</evidence>
<dbReference type="SUPFAM" id="SSF50978">
    <property type="entry name" value="WD40 repeat-like"/>
    <property type="match status" value="1"/>
</dbReference>
<keyword evidence="6" id="KW-0863">Zinc-finger</keyword>
<dbReference type="PROSITE" id="PS50294">
    <property type="entry name" value="WD_REPEATS_REGION"/>
    <property type="match status" value="1"/>
</dbReference>
<dbReference type="SMART" id="SM00320">
    <property type="entry name" value="WD40"/>
    <property type="match status" value="3"/>
</dbReference>
<dbReference type="OrthoDB" id="311712at2759"/>
<feature type="non-terminal residue" evidence="10">
    <location>
        <position position="1"/>
    </location>
</feature>
<dbReference type="PANTHER" id="PTHR46170:SF1">
    <property type="entry name" value="GATOR COMPLEX PROTEIN WDR59"/>
    <property type="match status" value="1"/>
</dbReference>
<dbReference type="PROSITE" id="PS00678">
    <property type="entry name" value="WD_REPEATS_1"/>
    <property type="match status" value="1"/>
</dbReference>
<evidence type="ECO:0000256" key="3">
    <source>
        <dbReference type="ARBA" id="ARBA00022554"/>
    </source>
</evidence>
<protein>
    <recommendedName>
        <fullName evidence="9">RING-type domain-containing protein</fullName>
    </recommendedName>
</protein>
<dbReference type="GO" id="GO:0034198">
    <property type="term" value="P:cellular response to amino acid starvation"/>
    <property type="evidence" value="ECO:0007669"/>
    <property type="project" value="TreeGrafter"/>
</dbReference>
<dbReference type="PANTHER" id="PTHR46170">
    <property type="entry name" value="GATOR COMPLEX PROTEIN WDR59"/>
    <property type="match status" value="1"/>
</dbReference>
<feature type="compositionally biased region" description="Polar residues" evidence="8">
    <location>
        <begin position="566"/>
        <end position="579"/>
    </location>
</feature>
<dbReference type="InterPro" id="IPR036322">
    <property type="entry name" value="WD40_repeat_dom_sf"/>
</dbReference>
<dbReference type="PROSITE" id="PS50089">
    <property type="entry name" value="ZF_RING_2"/>
    <property type="match status" value="1"/>
</dbReference>
<keyword evidence="11" id="KW-1185">Reference proteome</keyword>
<dbReference type="InterPro" id="IPR015943">
    <property type="entry name" value="WD40/YVTN_repeat-like_dom_sf"/>
</dbReference>
<accession>A0A4P9ZF56</accession>
<evidence type="ECO:0000313" key="10">
    <source>
        <dbReference type="EMBL" id="RKP31463.1"/>
    </source>
</evidence>
<keyword evidence="5" id="KW-0677">Repeat</keyword>
<keyword evidence="4 7" id="KW-0853">WD repeat</keyword>
<dbReference type="PROSITE" id="PS50082">
    <property type="entry name" value="WD_REPEATS_2"/>
    <property type="match status" value="2"/>
</dbReference>
<dbReference type="InterPro" id="IPR049567">
    <property type="entry name" value="WDR59-like"/>
</dbReference>
<dbReference type="Proteomes" id="UP000268321">
    <property type="component" value="Unassembled WGS sequence"/>
</dbReference>
<evidence type="ECO:0000256" key="1">
    <source>
        <dbReference type="ARBA" id="ARBA00002738"/>
    </source>
</evidence>
<organism evidence="10 11">
    <name type="scientific">Metschnikowia bicuspidata</name>
    <dbReference type="NCBI Taxonomy" id="27322"/>
    <lineage>
        <taxon>Eukaryota</taxon>
        <taxon>Fungi</taxon>
        <taxon>Dikarya</taxon>
        <taxon>Ascomycota</taxon>
        <taxon>Saccharomycotina</taxon>
        <taxon>Pichiomycetes</taxon>
        <taxon>Metschnikowiaceae</taxon>
        <taxon>Metschnikowia</taxon>
    </lineage>
</organism>
<dbReference type="Gene3D" id="2.130.10.10">
    <property type="entry name" value="YVTN repeat-like/Quinoprotein amine dehydrogenase"/>
    <property type="match status" value="1"/>
</dbReference>
<evidence type="ECO:0000259" key="9">
    <source>
        <dbReference type="PROSITE" id="PS50089"/>
    </source>
</evidence>
<dbReference type="GO" id="GO:0035859">
    <property type="term" value="C:Seh1-associated complex"/>
    <property type="evidence" value="ECO:0007669"/>
    <property type="project" value="TreeGrafter"/>
</dbReference>
<evidence type="ECO:0000256" key="7">
    <source>
        <dbReference type="PROSITE-ProRule" id="PRU00221"/>
    </source>
</evidence>
<feature type="domain" description="RING-type" evidence="9">
    <location>
        <begin position="1315"/>
        <end position="1357"/>
    </location>
</feature>
<feature type="region of interest" description="Disordered" evidence="8">
    <location>
        <begin position="522"/>
        <end position="579"/>
    </location>
</feature>
<dbReference type="GO" id="GO:0005774">
    <property type="term" value="C:vacuolar membrane"/>
    <property type="evidence" value="ECO:0007669"/>
    <property type="project" value="TreeGrafter"/>
</dbReference>
<sequence length="1364" mass="154452">IMINPFHSPTFGNSLSLRVDGAIGAMSLSPNGRDAVLAGRKGLFIIDLDDPFLAPRWLHHITSWEVADVQWYPHHAVKPSWCVSTSNQKALLWDLARPSNNAIQNVLHRHVRAITDINFHPQDPELLATCSIDTFVYCWDMRSPRRPVAKWAEWRAGATQVKWNRINPYQIASSHHHSFYIWDSRMGALPLLKIEDAHEGKINGLDFNSNENRLISCSNDKTIKIWDLDNYSESSLEPTVVINAQFPVARARSLPFGDDGCCGIMPLRGGSNAIHFINYSEAYKSSQDASKVVEIDLKSEVLFKGHQGPVKDFLWRVQHERYKNFEKKENWKEYQLVTWSPTDFDLKLWPQEKKLHEMANYNPRHKRDIESLTKSRATNLSTTNDTSFSVDNVKSIPLEYNSYITEPESSLADILKCANDDLLSRLALFEIKKVQEQETSSDRLNHLNWIFGVRMGPKLTSDNLNSTSESARNDGPAYLGEEISIVGHKFPKIRFEKISVSTGQIILSLRGPIPPIKKPNEQALQEAKNGDDQSTSNNADKSVSAHLANDSSLPKGLVKTSEADDVNTSQTEPSVTRVSETNNDSKLIFIRVEFRFPKQYPHLKHSESTSKLKRTAKQKRSSGILFKIEETHELNADIKNVMLENLTEISQFYTVKYNRYCLEQCLRYLLGDRIDLDDALMLSNDMRLDKELKHIDEKSIDSPSFNKNDNVDGEDDDIYHDADLIAGADDDLAVGSELFENIESNPPDVRATKFRDITHNITPLPKACSALWTSSGQLVCFFAFNSANELKKGNPRIDSAKYAQVMSPEMILGEYKPSTFLSLQKDFESVCEKQENGSDAHYYTDDSDTSLNSSSDYSEDWDEVFREDLHAYRSIPTVLKEAIVLRHSRIAGSSRISHNRSGKGTASLSSYVEDSILRSTKKNKGGYSGKHYVRVHDFSHLIPDKPALAREYQLTGPSLKDIARHNGEVALNNGIKDVAEAWRIVELILAPTGKTALLSDINGSIQSTIDAWGNHPFGRTWLVRVLFDYFEKQNNLQMLAMISCVLHVVESEVDHVDQNNQMKPSLSQISGQEKEFKISRESISTHENVMSIEGDAVSRVNQSNARQSRHSKSIAHSNERKLLPKFFNSLRKTPDFSYMPIVPPTSASGNRAVGDKKLMDTQHRTPKKPMGNRIGNIMGKSSSNLCARREKAKSEVSVSVIMMNIEEQDSRAGPRKLTLLRSIDSKTVSEYRERYAELLYSWGQPYERIQMLKFNSSLDQANMLPLKGPDYACNYRVRNRRFIDKRQELLTPFSLIEMATVNPWNTIKRSKIIYCSLCNQIASRRILFCLDCEHILHFGCAADWWSAKEIAIDASCPTGCGCAC</sequence>
<keyword evidence="6" id="KW-0862">Zinc</keyword>
<feature type="non-terminal residue" evidence="10">
    <location>
        <position position="1364"/>
    </location>
</feature>
<evidence type="ECO:0000256" key="2">
    <source>
        <dbReference type="ARBA" id="ARBA00004116"/>
    </source>
</evidence>
<evidence type="ECO:0000313" key="11">
    <source>
        <dbReference type="Proteomes" id="UP000268321"/>
    </source>
</evidence>
<comment type="subcellular location">
    <subcellularLocation>
        <location evidence="2">Vacuole</location>
    </subcellularLocation>
</comment>
<proteinExistence type="predicted"/>
<dbReference type="InterPro" id="IPR019775">
    <property type="entry name" value="WD40_repeat_CS"/>
</dbReference>
<gene>
    <name evidence="10" type="ORF">METBISCDRAFT_3888</name>
</gene>
<name>A0A4P9ZF56_9ASCO</name>
<dbReference type="InterPro" id="IPR049566">
    <property type="entry name" value="WDR59_RTC1-like_RING_Znf"/>
</dbReference>
<keyword evidence="3" id="KW-0926">Vacuole</keyword>
<keyword evidence="6" id="KW-0479">Metal-binding</keyword>
<dbReference type="InterPro" id="IPR001680">
    <property type="entry name" value="WD40_rpt"/>
</dbReference>
<evidence type="ECO:0000256" key="6">
    <source>
        <dbReference type="PROSITE-ProRule" id="PRU00175"/>
    </source>
</evidence>
<dbReference type="InterPro" id="IPR001841">
    <property type="entry name" value="Znf_RING"/>
</dbReference>
<dbReference type="GO" id="GO:0008270">
    <property type="term" value="F:zinc ion binding"/>
    <property type="evidence" value="ECO:0007669"/>
    <property type="project" value="UniProtKB-KW"/>
</dbReference>
<dbReference type="Pfam" id="PF00400">
    <property type="entry name" value="WD40"/>
    <property type="match status" value="2"/>
</dbReference>
<evidence type="ECO:0000256" key="8">
    <source>
        <dbReference type="SAM" id="MobiDB-lite"/>
    </source>
</evidence>
<reference evidence="11" key="1">
    <citation type="journal article" date="2018" name="Nat. Microbiol.">
        <title>Leveraging single-cell genomics to expand the fungal tree of life.</title>
        <authorList>
            <person name="Ahrendt S.R."/>
            <person name="Quandt C.A."/>
            <person name="Ciobanu D."/>
            <person name="Clum A."/>
            <person name="Salamov A."/>
            <person name="Andreopoulos B."/>
            <person name="Cheng J.F."/>
            <person name="Woyke T."/>
            <person name="Pelin A."/>
            <person name="Henrissat B."/>
            <person name="Reynolds N.K."/>
            <person name="Benny G.L."/>
            <person name="Smith M.E."/>
            <person name="James T.Y."/>
            <person name="Grigoriev I.V."/>
        </authorList>
    </citation>
    <scope>NUCLEOTIDE SEQUENCE [LARGE SCALE GENOMIC DNA]</scope>
    <source>
        <strain evidence="11">Baker2002</strain>
    </source>
</reference>
<evidence type="ECO:0000256" key="5">
    <source>
        <dbReference type="ARBA" id="ARBA00022737"/>
    </source>
</evidence>
<dbReference type="EMBL" id="ML004441">
    <property type="protein sequence ID" value="RKP31463.1"/>
    <property type="molecule type" value="Genomic_DNA"/>
</dbReference>
<feature type="compositionally biased region" description="Polar residues" evidence="8">
    <location>
        <begin position="532"/>
        <end position="541"/>
    </location>
</feature>
<comment type="function">
    <text evidence="1">May be involved in a process influencing telomere capping.</text>
</comment>
<dbReference type="GO" id="GO:1904263">
    <property type="term" value="P:positive regulation of TORC1 signaling"/>
    <property type="evidence" value="ECO:0007669"/>
    <property type="project" value="TreeGrafter"/>
</dbReference>
<feature type="region of interest" description="Disordered" evidence="8">
    <location>
        <begin position="1161"/>
        <end position="1180"/>
    </location>
</feature>
<dbReference type="GO" id="GO:0035591">
    <property type="term" value="F:signaling adaptor activity"/>
    <property type="evidence" value="ECO:0007669"/>
    <property type="project" value="TreeGrafter"/>
</dbReference>
<feature type="repeat" description="WD" evidence="7">
    <location>
        <begin position="195"/>
        <end position="236"/>
    </location>
</feature>
<dbReference type="Pfam" id="PF17120">
    <property type="entry name" value="zf-RING_16"/>
    <property type="match status" value="1"/>
</dbReference>
<feature type="repeat" description="WD" evidence="7">
    <location>
        <begin position="107"/>
        <end position="149"/>
    </location>
</feature>